<dbReference type="EMBL" id="BAABHM010000013">
    <property type="protein sequence ID" value="GAA4707530.1"/>
    <property type="molecule type" value="Genomic_DNA"/>
</dbReference>
<keyword evidence="2" id="KW-1185">Reference proteome</keyword>
<gene>
    <name evidence="1" type="ORF">GCM10023198_32500</name>
</gene>
<accession>A0ABP8XJI6</accession>
<proteinExistence type="predicted"/>
<evidence type="ECO:0000313" key="2">
    <source>
        <dbReference type="Proteomes" id="UP001500843"/>
    </source>
</evidence>
<name>A0ABP8XJI6_9MICO</name>
<evidence type="ECO:0000313" key="1">
    <source>
        <dbReference type="EMBL" id="GAA4707530.1"/>
    </source>
</evidence>
<organism evidence="1 2">
    <name type="scientific">Promicromonospora umidemergens</name>
    <dbReference type="NCBI Taxonomy" id="629679"/>
    <lineage>
        <taxon>Bacteria</taxon>
        <taxon>Bacillati</taxon>
        <taxon>Actinomycetota</taxon>
        <taxon>Actinomycetes</taxon>
        <taxon>Micrococcales</taxon>
        <taxon>Promicromonosporaceae</taxon>
        <taxon>Promicromonospora</taxon>
    </lineage>
</organism>
<dbReference type="Proteomes" id="UP001500843">
    <property type="component" value="Unassembled WGS sequence"/>
</dbReference>
<protein>
    <submittedName>
        <fullName evidence="1">Uncharacterized protein</fullName>
    </submittedName>
</protein>
<sequence>MTDIARTEAQEIEQYRAERRAELVGDIRATYESLACEPGAWVGLARLRAALADVPRANLDAALLEMAREPAVMIIPEFNQKTLTPADRAAALRMGGENVHLLAVRLGRR</sequence>
<reference evidence="2" key="1">
    <citation type="journal article" date="2019" name="Int. J. Syst. Evol. Microbiol.">
        <title>The Global Catalogue of Microorganisms (GCM) 10K type strain sequencing project: providing services to taxonomists for standard genome sequencing and annotation.</title>
        <authorList>
            <consortium name="The Broad Institute Genomics Platform"/>
            <consortium name="The Broad Institute Genome Sequencing Center for Infectious Disease"/>
            <person name="Wu L."/>
            <person name="Ma J."/>
        </authorList>
    </citation>
    <scope>NUCLEOTIDE SEQUENCE [LARGE SCALE GENOMIC DNA]</scope>
    <source>
        <strain evidence="2">JCM 17975</strain>
    </source>
</reference>
<comment type="caution">
    <text evidence="1">The sequence shown here is derived from an EMBL/GenBank/DDBJ whole genome shotgun (WGS) entry which is preliminary data.</text>
</comment>
<dbReference type="RefSeq" id="WP_253873129.1">
    <property type="nucleotide sequence ID" value="NZ_BAABHM010000013.1"/>
</dbReference>